<dbReference type="InterPro" id="IPR002830">
    <property type="entry name" value="UbiD"/>
</dbReference>
<evidence type="ECO:0000313" key="3">
    <source>
        <dbReference type="EMBL" id="SVA41416.1"/>
    </source>
</evidence>
<sequence length="341" mass="37462">MSENLTQDNKKKDDLDFELKTSSDASAVLENQGLNKEPSTSQGNPSSIDHVNDGTTGPYDSLREYMAAIETNGNVLRIKKMDQDSYEITGLMYKLIDKYGWLGAPTLIIEKVKVDGNWMEGPVIVNQYGLAGHEAMAVGVSINEINDNQVDNFKKALNQVMSKGEIKLIQPIEITKEDAPSKEIILRGDEINVLNFPFLKSNPGDNGRFINTGNLVTIDPEQGRNVGTYRMQIKGPRKIGINPEKGQDGWKFLTGMKEKGEKVAQAAVVLGSDPIVFAMSSSKTARTGQDELEFAGGFKGSPIEVVKCEDSEIRVPANVEMIIEGEIPLDDMEEEGPFGEM</sequence>
<accession>A0A381VM61</accession>
<organism evidence="3">
    <name type="scientific">marine metagenome</name>
    <dbReference type="NCBI Taxonomy" id="408172"/>
    <lineage>
        <taxon>unclassified sequences</taxon>
        <taxon>metagenomes</taxon>
        <taxon>ecological metagenomes</taxon>
    </lineage>
</organism>
<feature type="non-terminal residue" evidence="3">
    <location>
        <position position="341"/>
    </location>
</feature>
<reference evidence="3" key="1">
    <citation type="submission" date="2018-05" db="EMBL/GenBank/DDBJ databases">
        <authorList>
            <person name="Lanie J.A."/>
            <person name="Ng W.-L."/>
            <person name="Kazmierczak K.M."/>
            <person name="Andrzejewski T.M."/>
            <person name="Davidsen T.M."/>
            <person name="Wayne K.J."/>
            <person name="Tettelin H."/>
            <person name="Glass J.I."/>
            <person name="Rusch D."/>
            <person name="Podicherti R."/>
            <person name="Tsui H.-C.T."/>
            <person name="Winkler M.E."/>
        </authorList>
    </citation>
    <scope>NUCLEOTIDE SEQUENCE</scope>
</reference>
<dbReference type="Pfam" id="PF01977">
    <property type="entry name" value="UbiD"/>
    <property type="match status" value="1"/>
</dbReference>
<feature type="domain" description="3-octaprenyl-4-hydroxybenzoate carboxy-lyase-like Rift-related" evidence="2">
    <location>
        <begin position="175"/>
        <end position="341"/>
    </location>
</feature>
<name>A0A381VM61_9ZZZZ</name>
<dbReference type="GO" id="GO:0016831">
    <property type="term" value="F:carboxy-lyase activity"/>
    <property type="evidence" value="ECO:0007669"/>
    <property type="project" value="InterPro"/>
</dbReference>
<dbReference type="SUPFAM" id="SSF50475">
    <property type="entry name" value="FMN-binding split barrel"/>
    <property type="match status" value="1"/>
</dbReference>
<evidence type="ECO:0000256" key="1">
    <source>
        <dbReference type="SAM" id="MobiDB-lite"/>
    </source>
</evidence>
<dbReference type="GO" id="GO:0005737">
    <property type="term" value="C:cytoplasm"/>
    <property type="evidence" value="ECO:0007669"/>
    <property type="project" value="TreeGrafter"/>
</dbReference>
<proteinExistence type="predicted"/>
<dbReference type="PANTHER" id="PTHR30108">
    <property type="entry name" value="3-OCTAPRENYL-4-HYDROXYBENZOATE CARBOXY-LYASE-RELATED"/>
    <property type="match status" value="1"/>
</dbReference>
<evidence type="ECO:0000259" key="2">
    <source>
        <dbReference type="Pfam" id="PF01977"/>
    </source>
</evidence>
<dbReference type="AlphaFoldDB" id="A0A381VM61"/>
<feature type="region of interest" description="Disordered" evidence="1">
    <location>
        <begin position="26"/>
        <end position="55"/>
    </location>
</feature>
<gene>
    <name evidence="3" type="ORF">METZ01_LOCUS94270</name>
</gene>
<protein>
    <recommendedName>
        <fullName evidence="2">3-octaprenyl-4-hydroxybenzoate carboxy-lyase-like Rift-related domain-containing protein</fullName>
    </recommendedName>
</protein>
<dbReference type="PANTHER" id="PTHR30108:SF17">
    <property type="entry name" value="FERULIC ACID DECARBOXYLASE 1"/>
    <property type="match status" value="1"/>
</dbReference>
<feature type="compositionally biased region" description="Polar residues" evidence="1">
    <location>
        <begin position="32"/>
        <end position="55"/>
    </location>
</feature>
<dbReference type="InterPro" id="IPR048304">
    <property type="entry name" value="UbiD_Rift_dom"/>
</dbReference>
<dbReference type="EMBL" id="UINC01009231">
    <property type="protein sequence ID" value="SVA41416.1"/>
    <property type="molecule type" value="Genomic_DNA"/>
</dbReference>